<dbReference type="Proteomes" id="UP000276309">
    <property type="component" value="Chromosome"/>
</dbReference>
<accession>A0A3G2L313</accession>
<sequence length="441" mass="51702">MNSLARIIFLAKTKIAMSKLNKQYLEAEYDLKNRDVSKLNFERRKSLIDHAIQNSDFYKEKYKNHLSLGKGIIDEKDFCQLPVLTRTDLIGNFNKIKSVGLKSPDYRRASSSGSTGSPVTVLHDQRRPETPTRWRILNWWGVKPWENQAFIYRYERPIEKRFFNSIIWWPTRRIFFAAADFNEKKIEKFIRRFNRIKPALVQGYVDVVFEFALYLLDHNIEIEAPKMVWVTSAPLFEEQREIIEKAFGAPVCDQYGNTEILLIAAECRSQNGLHIMQDKVHVEFVDENNKPLPPNKTGKILLTDLTNYAFPLIRYEIGDEGKALDFSCSCGVRLPLMENVKGRQTKNIKTPSGLLIRGEHIMAMFNGYMKFFKEIQLYQKSDYSVCLYYVSRKASYGAEEASKMIELLRKRTRYEIQLEHKRVKKIKRYNVKTPLIVNEFT</sequence>
<keyword evidence="2" id="KW-1185">Reference proteome</keyword>
<evidence type="ECO:0000313" key="2">
    <source>
        <dbReference type="Proteomes" id="UP000276309"/>
    </source>
</evidence>
<dbReference type="InterPro" id="IPR042099">
    <property type="entry name" value="ANL_N_sf"/>
</dbReference>
<dbReference type="PANTHER" id="PTHR36932">
    <property type="entry name" value="CAPSULAR POLYSACCHARIDE BIOSYNTHESIS PROTEIN"/>
    <property type="match status" value="1"/>
</dbReference>
<gene>
    <name evidence="1" type="ORF">D1013_04315</name>
</gene>
<dbReference type="OrthoDB" id="580775at2"/>
<protein>
    <submittedName>
        <fullName evidence="1">Phenylacetate--CoA ligase family protein</fullName>
    </submittedName>
</protein>
<dbReference type="SUPFAM" id="SSF56801">
    <property type="entry name" value="Acetyl-CoA synthetase-like"/>
    <property type="match status" value="1"/>
</dbReference>
<dbReference type="AlphaFoldDB" id="A0A3G2L313"/>
<dbReference type="Gene3D" id="3.40.50.12780">
    <property type="entry name" value="N-terminal domain of ligase-like"/>
    <property type="match status" value="1"/>
</dbReference>
<reference evidence="1 2" key="1">
    <citation type="submission" date="2018-08" db="EMBL/GenBank/DDBJ databases">
        <title>The reduced genetic potential of extracellular carbohydrate catabolism in Euzebyella marina RN62, a Flavobacteriia bacterium isolated from the hadal water.</title>
        <authorList>
            <person name="Xue C."/>
        </authorList>
    </citation>
    <scope>NUCLEOTIDE SEQUENCE [LARGE SCALE GENOMIC DNA]</scope>
    <source>
        <strain evidence="1 2">RN62</strain>
    </source>
</reference>
<organism evidence="1 2">
    <name type="scientific">Euzebyella marina</name>
    <dbReference type="NCBI Taxonomy" id="1761453"/>
    <lineage>
        <taxon>Bacteria</taxon>
        <taxon>Pseudomonadati</taxon>
        <taxon>Bacteroidota</taxon>
        <taxon>Flavobacteriia</taxon>
        <taxon>Flavobacteriales</taxon>
        <taxon>Flavobacteriaceae</taxon>
        <taxon>Euzebyella</taxon>
    </lineage>
</organism>
<dbReference type="InterPro" id="IPR053158">
    <property type="entry name" value="CapK_Type1_Caps_Biosynth"/>
</dbReference>
<proteinExistence type="predicted"/>
<dbReference type="EMBL" id="CP032050">
    <property type="protein sequence ID" value="AYN66660.1"/>
    <property type="molecule type" value="Genomic_DNA"/>
</dbReference>
<dbReference type="PANTHER" id="PTHR36932:SF1">
    <property type="entry name" value="CAPSULAR POLYSACCHARIDE BIOSYNTHESIS PROTEIN"/>
    <property type="match status" value="1"/>
</dbReference>
<dbReference type="GO" id="GO:0016874">
    <property type="term" value="F:ligase activity"/>
    <property type="evidence" value="ECO:0007669"/>
    <property type="project" value="UniProtKB-KW"/>
</dbReference>
<dbReference type="KEGG" id="emar:D1013_04315"/>
<evidence type="ECO:0000313" key="1">
    <source>
        <dbReference type="EMBL" id="AYN66660.1"/>
    </source>
</evidence>
<name>A0A3G2L313_9FLAO</name>
<keyword evidence="1" id="KW-0436">Ligase</keyword>